<evidence type="ECO:0000259" key="5">
    <source>
        <dbReference type="PROSITE" id="PS50013"/>
    </source>
</evidence>
<dbReference type="CDD" id="cd00024">
    <property type="entry name" value="CD_CSD"/>
    <property type="match status" value="1"/>
</dbReference>
<evidence type="ECO:0000256" key="2">
    <source>
        <dbReference type="ARBA" id="ARBA00011353"/>
    </source>
</evidence>
<proteinExistence type="predicted"/>
<organism evidence="6 7">
    <name type="scientific">Fusarium oxysporum f. sp. narcissi</name>
    <dbReference type="NCBI Taxonomy" id="451672"/>
    <lineage>
        <taxon>Eukaryota</taxon>
        <taxon>Fungi</taxon>
        <taxon>Dikarya</taxon>
        <taxon>Ascomycota</taxon>
        <taxon>Pezizomycotina</taxon>
        <taxon>Sordariomycetes</taxon>
        <taxon>Hypocreomycetidae</taxon>
        <taxon>Hypocreales</taxon>
        <taxon>Nectriaceae</taxon>
        <taxon>Fusarium</taxon>
        <taxon>Fusarium oxysporum species complex</taxon>
    </lineage>
</organism>
<dbReference type="SUPFAM" id="SSF54160">
    <property type="entry name" value="Chromo domain-like"/>
    <property type="match status" value="2"/>
</dbReference>
<feature type="region of interest" description="Disordered" evidence="4">
    <location>
        <begin position="49"/>
        <end position="72"/>
    </location>
</feature>
<dbReference type="GO" id="GO:0000792">
    <property type="term" value="C:heterochromatin"/>
    <property type="evidence" value="ECO:0007669"/>
    <property type="project" value="UniProtKB-ARBA"/>
</dbReference>
<dbReference type="PROSITE" id="PS00598">
    <property type="entry name" value="CHROMO_1"/>
    <property type="match status" value="1"/>
</dbReference>
<evidence type="ECO:0000256" key="3">
    <source>
        <dbReference type="ARBA" id="ARBA00023242"/>
    </source>
</evidence>
<dbReference type="GO" id="GO:0005634">
    <property type="term" value="C:nucleus"/>
    <property type="evidence" value="ECO:0007669"/>
    <property type="project" value="UniProtKB-SubCell"/>
</dbReference>
<accession>A0A4Q2V6M1</accession>
<name>A0A4Q2V6M1_FUSOX</name>
<reference evidence="6 7" key="1">
    <citation type="submission" date="2016-12" db="EMBL/GenBank/DDBJ databases">
        <title>Draft genome sequence of Fusarium oxysporum causing rot on Narcissus.</title>
        <authorList>
            <person name="Armitage A.D."/>
            <person name="Taylor A."/>
            <person name="Clarkson J.P."/>
            <person name="Harrison R.J."/>
            <person name="Jackson A.C."/>
        </authorList>
    </citation>
    <scope>NUCLEOTIDE SEQUENCE [LARGE SCALE GENOMIC DNA]</scope>
    <source>
        <strain evidence="6 7">N139</strain>
    </source>
</reference>
<evidence type="ECO:0000256" key="4">
    <source>
        <dbReference type="SAM" id="MobiDB-lite"/>
    </source>
</evidence>
<feature type="domain" description="Chromo" evidence="5">
    <location>
        <begin position="1"/>
        <end position="36"/>
    </location>
</feature>
<comment type="subcellular location">
    <subcellularLocation>
        <location evidence="1">Nucleus</location>
    </subcellularLocation>
</comment>
<dbReference type="EMBL" id="MQTW01000594">
    <property type="protein sequence ID" value="RYC79567.1"/>
    <property type="molecule type" value="Genomic_DNA"/>
</dbReference>
<dbReference type="Pfam" id="PF01393">
    <property type="entry name" value="Chromo_shadow"/>
    <property type="match status" value="1"/>
</dbReference>
<dbReference type="InterPro" id="IPR016197">
    <property type="entry name" value="Chromo-like_dom_sf"/>
</dbReference>
<gene>
    <name evidence="6" type="ORF">BFJ63_vAg17547</name>
</gene>
<dbReference type="GO" id="GO:0006338">
    <property type="term" value="P:chromatin remodeling"/>
    <property type="evidence" value="ECO:0007669"/>
    <property type="project" value="UniProtKB-ARBA"/>
</dbReference>
<dbReference type="InterPro" id="IPR023779">
    <property type="entry name" value="Chromodomain_CS"/>
</dbReference>
<dbReference type="AlphaFoldDB" id="A0A4Q2V6M1"/>
<dbReference type="InterPro" id="IPR008251">
    <property type="entry name" value="Chromo_shadow_dom"/>
</dbReference>
<evidence type="ECO:0000256" key="1">
    <source>
        <dbReference type="ARBA" id="ARBA00004123"/>
    </source>
</evidence>
<dbReference type="Pfam" id="PF00385">
    <property type="entry name" value="Chromo"/>
    <property type="match status" value="1"/>
</dbReference>
<dbReference type="PROSITE" id="PS50013">
    <property type="entry name" value="CHROMO_2"/>
    <property type="match status" value="1"/>
</dbReference>
<comment type="caution">
    <text evidence="6">The sequence shown here is derived from an EMBL/GenBank/DDBJ whole genome shotgun (WGS) entry which is preliminary data.</text>
</comment>
<keyword evidence="3" id="KW-0539">Nucleus</keyword>
<evidence type="ECO:0000313" key="7">
    <source>
        <dbReference type="Proteomes" id="UP000290540"/>
    </source>
</evidence>
<dbReference type="InterPro" id="IPR000953">
    <property type="entry name" value="Chromo/chromo_shadow_dom"/>
</dbReference>
<comment type="subunit">
    <text evidence="2">Component of the NuA4 histone acetyltransferase complex.</text>
</comment>
<sequence>MFQVKWKGFESKKDVTWEPENNLKVSGDQILNEYFNAIGGRDKIIEESNKAAETKKRGLMTKVTSSTRPKRLKRNEAHVGDTTLPAALKKWSPPSGLWEDEIEKIDTCDVDDNKNLIVCLIWKNGQMTKHETQTVYHKCPQKVVHSFVTPIACQLPC</sequence>
<dbReference type="Proteomes" id="UP000290540">
    <property type="component" value="Unassembled WGS sequence"/>
</dbReference>
<protein>
    <recommendedName>
        <fullName evidence="5">Chromo domain-containing protein</fullName>
    </recommendedName>
</protein>
<dbReference type="Gene3D" id="2.40.50.40">
    <property type="match status" value="2"/>
</dbReference>
<dbReference type="InterPro" id="IPR023780">
    <property type="entry name" value="Chromo_domain"/>
</dbReference>
<evidence type="ECO:0000313" key="6">
    <source>
        <dbReference type="EMBL" id="RYC79567.1"/>
    </source>
</evidence>